<evidence type="ECO:0000313" key="2">
    <source>
        <dbReference type="Proteomes" id="UP000564885"/>
    </source>
</evidence>
<dbReference type="Proteomes" id="UP000564885">
    <property type="component" value="Unassembled WGS sequence"/>
</dbReference>
<organism evidence="1 2">
    <name type="scientific">Enterovirga aerilata</name>
    <dbReference type="NCBI Taxonomy" id="2730920"/>
    <lineage>
        <taxon>Bacteria</taxon>
        <taxon>Pseudomonadati</taxon>
        <taxon>Pseudomonadota</taxon>
        <taxon>Alphaproteobacteria</taxon>
        <taxon>Hyphomicrobiales</taxon>
        <taxon>Methylobacteriaceae</taxon>
        <taxon>Enterovirga</taxon>
    </lineage>
</organism>
<accession>A0A849ICL5</accession>
<reference evidence="1 2" key="1">
    <citation type="submission" date="2020-04" db="EMBL/GenBank/DDBJ databases">
        <title>Enterovirga sp. isolate from soil.</title>
        <authorList>
            <person name="Chea S."/>
            <person name="Kim D.-U."/>
        </authorList>
    </citation>
    <scope>NUCLEOTIDE SEQUENCE [LARGE SCALE GENOMIC DNA]</scope>
    <source>
        <strain evidence="1 2">DB1703</strain>
    </source>
</reference>
<evidence type="ECO:0000313" key="1">
    <source>
        <dbReference type="EMBL" id="NNM75011.1"/>
    </source>
</evidence>
<dbReference type="AlphaFoldDB" id="A0A849ICL5"/>
<proteinExistence type="predicted"/>
<sequence>MTEIATKHTPKPWAINPMVVQIDAMNGDGYIVPVCQMLWPTDERSEAETYANARLIAAAPDLLDALKDIVASYESYRAAEGDDDTSDSIELAEAAIRLAETGAR</sequence>
<dbReference type="RefSeq" id="WP_171220515.1">
    <property type="nucleotide sequence ID" value="NZ_JABEPP010000007.1"/>
</dbReference>
<gene>
    <name evidence="1" type="ORF">HJG44_21855</name>
</gene>
<protein>
    <submittedName>
        <fullName evidence="1">Uncharacterized protein</fullName>
    </submittedName>
</protein>
<keyword evidence="2" id="KW-1185">Reference proteome</keyword>
<dbReference type="EMBL" id="JABEPP010000007">
    <property type="protein sequence ID" value="NNM75011.1"/>
    <property type="molecule type" value="Genomic_DNA"/>
</dbReference>
<name>A0A849ICL5_9HYPH</name>
<comment type="caution">
    <text evidence="1">The sequence shown here is derived from an EMBL/GenBank/DDBJ whole genome shotgun (WGS) entry which is preliminary data.</text>
</comment>